<sequence length="49" mass="5649">MTNKCRGVIAPTFPLIVEALHRQGFFLFRDLPLGTTIRFRGEMVVVRFP</sequence>
<dbReference type="RefSeq" id="WP_012271389.1">
    <property type="nucleotide sequence ID" value="NC_010322.1"/>
</dbReference>
<evidence type="ECO:0000313" key="2">
    <source>
        <dbReference type="Proteomes" id="UP000002157"/>
    </source>
</evidence>
<reference evidence="1 2" key="1">
    <citation type="submission" date="2008-01" db="EMBL/GenBank/DDBJ databases">
        <title>Complete sequence of Pseudomonas putida GB-1.</title>
        <authorList>
            <consortium name="US DOE Joint Genome Institute"/>
            <person name="Copeland A."/>
            <person name="Lucas S."/>
            <person name="Lapidus A."/>
            <person name="Barry K."/>
            <person name="Glavina del Rio T."/>
            <person name="Dalin E."/>
            <person name="Tice H."/>
            <person name="Pitluck S."/>
            <person name="Bruce D."/>
            <person name="Goodwin L."/>
            <person name="Chertkov O."/>
            <person name="Brettin T."/>
            <person name="Detter J.C."/>
            <person name="Han C."/>
            <person name="Kuske C.R."/>
            <person name="Schmutz J."/>
            <person name="Larimer F."/>
            <person name="Land M."/>
            <person name="Hauser L."/>
            <person name="Kyrpides N."/>
            <person name="Kim E."/>
            <person name="McCarthy J.K."/>
            <person name="Richardson P."/>
        </authorList>
    </citation>
    <scope>NUCLEOTIDE SEQUENCE [LARGE SCALE GENOMIC DNA]</scope>
    <source>
        <strain evidence="1 2">GB-1</strain>
    </source>
</reference>
<dbReference type="AlphaFoldDB" id="B0KHC5"/>
<dbReference type="KEGG" id="ppg:PputGB1_1727"/>
<name>B0KHC5_PSEPG</name>
<dbReference type="Proteomes" id="UP000002157">
    <property type="component" value="Chromosome"/>
</dbReference>
<accession>B0KHC5</accession>
<evidence type="ECO:0000313" key="1">
    <source>
        <dbReference type="EMBL" id="ABY97630.1"/>
    </source>
</evidence>
<dbReference type="EMBL" id="CP000926">
    <property type="protein sequence ID" value="ABY97630.1"/>
    <property type="molecule type" value="Genomic_DNA"/>
</dbReference>
<gene>
    <name evidence="1" type="ordered locus">PputGB1_1727</name>
</gene>
<protein>
    <submittedName>
        <fullName evidence="1">Uncharacterized protein</fullName>
    </submittedName>
</protein>
<dbReference type="HOGENOM" id="CLU_3139700_0_0_6"/>
<proteinExistence type="predicted"/>
<organism evidence="1 2">
    <name type="scientific">Pseudomonas putida (strain GB-1)</name>
    <dbReference type="NCBI Taxonomy" id="76869"/>
    <lineage>
        <taxon>Bacteria</taxon>
        <taxon>Pseudomonadati</taxon>
        <taxon>Pseudomonadota</taxon>
        <taxon>Gammaproteobacteria</taxon>
        <taxon>Pseudomonadales</taxon>
        <taxon>Pseudomonadaceae</taxon>
        <taxon>Pseudomonas</taxon>
    </lineage>
</organism>